<comment type="caution">
    <text evidence="1">The sequence shown here is derived from an EMBL/GenBank/DDBJ whole genome shotgun (WGS) entry which is preliminary data.</text>
</comment>
<name>A0A4Y7SR46_COPMI</name>
<evidence type="ECO:0000313" key="1">
    <source>
        <dbReference type="EMBL" id="TEB24104.1"/>
    </source>
</evidence>
<sequence length="449" mass="50471">MSHLTRSKRRKQASESQSIERPQFAVLEALTICSLHYYEILADIFRRVLENTAPAETDQDDLVNPMVTYLVVELKNRTTSFDAASHGFPGRRLVYVFIRGFYVPFVNQHGKIPGQPESHDLQELWEYFAGLSNLAFLRLCGLELIHFRDWFLQPVTSLSQLIIDVSKATASIPSARDMMYTDYDNTKVAIGNNISIMRTAAIGNAVDQLHRLKSLTLHVYVASSFVLSLLEESPLLESFDLDLHPKGYRTIQDNSDPTLKRVRANAVVLSHLRDLKLAHITEQEQVLEYMRAPRLRKLCVTDLRTRLSPLIHSCIEGSYRTLQQLNLRGYFSATIVASASSAELDMGYLLRRGSSGTTGVQLGGDSRAPSPERLRHALVLDRFMGNHVRLRIPSSWRMPAGFGSNLAIVSSALVTSTPEYNIPSPYIWDSIQRSSILALANTIFLPLAP</sequence>
<proteinExistence type="predicted"/>
<gene>
    <name evidence="1" type="ORF">FA13DRAFT_1912868</name>
</gene>
<organism evidence="1 2">
    <name type="scientific">Coprinellus micaceus</name>
    <name type="common">Glistening ink-cap mushroom</name>
    <name type="synonym">Coprinus micaceus</name>
    <dbReference type="NCBI Taxonomy" id="71717"/>
    <lineage>
        <taxon>Eukaryota</taxon>
        <taxon>Fungi</taxon>
        <taxon>Dikarya</taxon>
        <taxon>Basidiomycota</taxon>
        <taxon>Agaricomycotina</taxon>
        <taxon>Agaricomycetes</taxon>
        <taxon>Agaricomycetidae</taxon>
        <taxon>Agaricales</taxon>
        <taxon>Agaricineae</taxon>
        <taxon>Psathyrellaceae</taxon>
        <taxon>Coprinellus</taxon>
    </lineage>
</organism>
<dbReference type="SUPFAM" id="SSF52047">
    <property type="entry name" value="RNI-like"/>
    <property type="match status" value="1"/>
</dbReference>
<dbReference type="OrthoDB" id="2269034at2759"/>
<keyword evidence="2" id="KW-1185">Reference proteome</keyword>
<dbReference type="EMBL" id="QPFP01000070">
    <property type="protein sequence ID" value="TEB24104.1"/>
    <property type="molecule type" value="Genomic_DNA"/>
</dbReference>
<dbReference type="AlphaFoldDB" id="A0A4Y7SR46"/>
<dbReference type="Proteomes" id="UP000298030">
    <property type="component" value="Unassembled WGS sequence"/>
</dbReference>
<reference evidence="1 2" key="1">
    <citation type="journal article" date="2019" name="Nat. Ecol. Evol.">
        <title>Megaphylogeny resolves global patterns of mushroom evolution.</title>
        <authorList>
            <person name="Varga T."/>
            <person name="Krizsan K."/>
            <person name="Foldi C."/>
            <person name="Dima B."/>
            <person name="Sanchez-Garcia M."/>
            <person name="Sanchez-Ramirez S."/>
            <person name="Szollosi G.J."/>
            <person name="Szarkandi J.G."/>
            <person name="Papp V."/>
            <person name="Albert L."/>
            <person name="Andreopoulos W."/>
            <person name="Angelini C."/>
            <person name="Antonin V."/>
            <person name="Barry K.W."/>
            <person name="Bougher N.L."/>
            <person name="Buchanan P."/>
            <person name="Buyck B."/>
            <person name="Bense V."/>
            <person name="Catcheside P."/>
            <person name="Chovatia M."/>
            <person name="Cooper J."/>
            <person name="Damon W."/>
            <person name="Desjardin D."/>
            <person name="Finy P."/>
            <person name="Geml J."/>
            <person name="Haridas S."/>
            <person name="Hughes K."/>
            <person name="Justo A."/>
            <person name="Karasinski D."/>
            <person name="Kautmanova I."/>
            <person name="Kiss B."/>
            <person name="Kocsube S."/>
            <person name="Kotiranta H."/>
            <person name="LaButti K.M."/>
            <person name="Lechner B.E."/>
            <person name="Liimatainen K."/>
            <person name="Lipzen A."/>
            <person name="Lukacs Z."/>
            <person name="Mihaltcheva S."/>
            <person name="Morgado L.N."/>
            <person name="Niskanen T."/>
            <person name="Noordeloos M.E."/>
            <person name="Ohm R.A."/>
            <person name="Ortiz-Santana B."/>
            <person name="Ovrebo C."/>
            <person name="Racz N."/>
            <person name="Riley R."/>
            <person name="Savchenko A."/>
            <person name="Shiryaev A."/>
            <person name="Soop K."/>
            <person name="Spirin V."/>
            <person name="Szebenyi C."/>
            <person name="Tomsovsky M."/>
            <person name="Tulloss R.E."/>
            <person name="Uehling J."/>
            <person name="Grigoriev I.V."/>
            <person name="Vagvolgyi C."/>
            <person name="Papp T."/>
            <person name="Martin F.M."/>
            <person name="Miettinen O."/>
            <person name="Hibbett D.S."/>
            <person name="Nagy L.G."/>
        </authorList>
    </citation>
    <scope>NUCLEOTIDE SEQUENCE [LARGE SCALE GENOMIC DNA]</scope>
    <source>
        <strain evidence="1 2">FP101781</strain>
    </source>
</reference>
<evidence type="ECO:0000313" key="2">
    <source>
        <dbReference type="Proteomes" id="UP000298030"/>
    </source>
</evidence>
<accession>A0A4Y7SR46</accession>
<protein>
    <submittedName>
        <fullName evidence="1">Uncharacterized protein</fullName>
    </submittedName>
</protein>